<proteinExistence type="predicted"/>
<evidence type="ECO:0000256" key="1">
    <source>
        <dbReference type="SAM" id="Phobius"/>
    </source>
</evidence>
<gene>
    <name evidence="2" type="ORF">D4764_18G0008680</name>
</gene>
<keyword evidence="1" id="KW-0812">Transmembrane</keyword>
<sequence length="40" mass="4573">MVVFHLSHYGMLVLMSVLMEVMNGADTIVLPVVFRHTQQQ</sequence>
<evidence type="ECO:0000313" key="3">
    <source>
        <dbReference type="Proteomes" id="UP000324091"/>
    </source>
</evidence>
<reference evidence="2 3" key="1">
    <citation type="submission" date="2019-04" db="EMBL/GenBank/DDBJ databases">
        <title>Chromosome genome assembly for Takifugu flavidus.</title>
        <authorList>
            <person name="Xiao S."/>
        </authorList>
    </citation>
    <scope>NUCLEOTIDE SEQUENCE [LARGE SCALE GENOMIC DNA]</scope>
    <source>
        <strain evidence="2">HTHZ2018</strain>
        <tissue evidence="2">Muscle</tissue>
    </source>
</reference>
<organism evidence="2 3">
    <name type="scientific">Takifugu flavidus</name>
    <name type="common">sansaifugu</name>
    <dbReference type="NCBI Taxonomy" id="433684"/>
    <lineage>
        <taxon>Eukaryota</taxon>
        <taxon>Metazoa</taxon>
        <taxon>Chordata</taxon>
        <taxon>Craniata</taxon>
        <taxon>Vertebrata</taxon>
        <taxon>Euteleostomi</taxon>
        <taxon>Actinopterygii</taxon>
        <taxon>Neopterygii</taxon>
        <taxon>Teleostei</taxon>
        <taxon>Neoteleostei</taxon>
        <taxon>Acanthomorphata</taxon>
        <taxon>Eupercaria</taxon>
        <taxon>Tetraodontiformes</taxon>
        <taxon>Tetradontoidea</taxon>
        <taxon>Tetraodontidae</taxon>
        <taxon>Takifugu</taxon>
    </lineage>
</organism>
<evidence type="ECO:0000313" key="2">
    <source>
        <dbReference type="EMBL" id="TWW70062.1"/>
    </source>
</evidence>
<dbReference type="EMBL" id="RHFK02000010">
    <property type="protein sequence ID" value="TWW70062.1"/>
    <property type="molecule type" value="Genomic_DNA"/>
</dbReference>
<comment type="caution">
    <text evidence="2">The sequence shown here is derived from an EMBL/GenBank/DDBJ whole genome shotgun (WGS) entry which is preliminary data.</text>
</comment>
<protein>
    <submittedName>
        <fullName evidence="2">Uncharacterized protein</fullName>
    </submittedName>
</protein>
<keyword evidence="1" id="KW-1133">Transmembrane helix</keyword>
<feature type="transmembrane region" description="Helical" evidence="1">
    <location>
        <begin position="12"/>
        <end position="34"/>
    </location>
</feature>
<name>A0A5C6NRA1_9TELE</name>
<dbReference type="AlphaFoldDB" id="A0A5C6NRA1"/>
<dbReference type="Proteomes" id="UP000324091">
    <property type="component" value="Chromosome 18"/>
</dbReference>
<accession>A0A5C6NRA1</accession>
<keyword evidence="1" id="KW-0472">Membrane</keyword>
<keyword evidence="3" id="KW-1185">Reference proteome</keyword>